<dbReference type="Gene3D" id="3.90.70.200">
    <property type="entry name" value="Plus-3 domain"/>
    <property type="match status" value="1"/>
</dbReference>
<gene>
    <name evidence="1" type="ORF">TVY486_1101070</name>
</gene>
<sequence>MKFWVRAITDGNVQEQLFVDAASVEGLAKELSGLLHTNVLGISVTDFQAQVVDKINSGDDIVTVKVETTRRYSNKRSELDDSLLNAVDNRQQQFTPRKMNDTTSFLIEDEDLPLSSLSASTTDGPAAMRMAKASQLLLESTPQVDRICLKREQVELLLHPYHGDTYYSVMTGCFVRMRWHEEYVIHQIARVVSRNALVFDMIHYEETYGLEVVSNAPPMLQEVISWGKRMQAASRPFVTDGFIEAKLGDVDSALRAARAVCDRHVEQVLLFAVPPAPPTAREGRMRRTRATICAAPRAVARMGFDRLVLKTNDTLLHTHICIVEEPELGDFSAVLFASRLSNCRARKMRLSDIAGCMMRLAKCGQMSIVASDRDVTEKGYEMLCPPLRWDCRYITLGVERLRSDGLPYLNSCGTWVQDFTLLSGRFFSNLFNPPIATSLPIPAWAQGEGISALIWRPHLVAHKGKLHLFYLIRLVGSYLPQCSVLCADTRGTSAATAVAGTRDADRHVDSVPMDQSQFVKAEDTGAELNNYSFCGDNVQFSLAHAVSRDDSLHTWSTVTESAPLLSCYSKAPLFTVASVPPLDFHTVGPGISPKRVAGPTENVLQLLWYEEDASEQWSAASPYISPTLCKLTGGNFGNRVPLPFQRWVNAHSDAEPECWEREPSYSSIRVDPDFMKSSVSSLSLYEHEGTVFVASVQQDAHQRTLLMSVPLTAEP</sequence>
<protein>
    <submittedName>
        <fullName evidence="1">Uncharacterized protein</fullName>
    </submittedName>
</protein>
<dbReference type="EMBL" id="HE573027">
    <property type="protein sequence ID" value="CCC52622.1"/>
    <property type="molecule type" value="Genomic_DNA"/>
</dbReference>
<proteinExistence type="predicted"/>
<dbReference type="InterPro" id="IPR036128">
    <property type="entry name" value="Plus3-like_sf"/>
</dbReference>
<dbReference type="OMA" id="HICIVEE"/>
<dbReference type="GO" id="GO:0003677">
    <property type="term" value="F:DNA binding"/>
    <property type="evidence" value="ECO:0007669"/>
    <property type="project" value="InterPro"/>
</dbReference>
<dbReference type="VEuPathDB" id="TriTrypDB:TvY486_1101070"/>
<evidence type="ECO:0000313" key="1">
    <source>
        <dbReference type="EMBL" id="CCC52622.1"/>
    </source>
</evidence>
<accession>G0U9Z1</accession>
<dbReference type="AlphaFoldDB" id="G0U9Z1"/>
<reference evidence="1" key="1">
    <citation type="journal article" date="2012" name="Proc. Natl. Acad. Sci. U.S.A.">
        <title>Antigenic diversity is generated by distinct evolutionary mechanisms in African trypanosome species.</title>
        <authorList>
            <person name="Jackson A.P."/>
            <person name="Berry A."/>
            <person name="Aslett M."/>
            <person name="Allison H.C."/>
            <person name="Burton P."/>
            <person name="Vavrova-Anderson J."/>
            <person name="Brown R."/>
            <person name="Browne H."/>
            <person name="Corton N."/>
            <person name="Hauser H."/>
            <person name="Gamble J."/>
            <person name="Gilderthorp R."/>
            <person name="Marcello L."/>
            <person name="McQuillan J."/>
            <person name="Otto T.D."/>
            <person name="Quail M.A."/>
            <person name="Sanders M.J."/>
            <person name="van Tonder A."/>
            <person name="Ginger M.L."/>
            <person name="Field M.C."/>
            <person name="Barry J.D."/>
            <person name="Hertz-Fowler C."/>
            <person name="Berriman M."/>
        </authorList>
    </citation>
    <scope>NUCLEOTIDE SEQUENCE</scope>
    <source>
        <strain evidence="1">Y486</strain>
    </source>
</reference>
<organism evidence="1">
    <name type="scientific">Trypanosoma vivax (strain Y486)</name>
    <dbReference type="NCBI Taxonomy" id="1055687"/>
    <lineage>
        <taxon>Eukaryota</taxon>
        <taxon>Discoba</taxon>
        <taxon>Euglenozoa</taxon>
        <taxon>Kinetoplastea</taxon>
        <taxon>Metakinetoplastina</taxon>
        <taxon>Trypanosomatida</taxon>
        <taxon>Trypanosomatidae</taxon>
        <taxon>Trypanosoma</taxon>
        <taxon>Duttonella</taxon>
    </lineage>
</organism>
<name>G0U9Z1_TRYVY</name>
<dbReference type="SUPFAM" id="SSF159042">
    <property type="entry name" value="Plus3-like"/>
    <property type="match status" value="1"/>
</dbReference>